<evidence type="ECO:0000313" key="3">
    <source>
        <dbReference type="Proteomes" id="UP001165283"/>
    </source>
</evidence>
<evidence type="ECO:0000259" key="1">
    <source>
        <dbReference type="PROSITE" id="PS51186"/>
    </source>
</evidence>
<dbReference type="InterPro" id="IPR000182">
    <property type="entry name" value="GNAT_dom"/>
</dbReference>
<sequence>MPELIRPLPRVRESYVAAMAEFQAEGRGKPDDQTMIGVEIREFGSTWHTPEGFARYVSRLRAEAEEDAPRPPGIVPATTLWWVDGAEYLGRLAVRHRLTPRLLEGGGHIGFDVRPSARRRGHATAMLRAALPVVAGLGIDRALVTCDVDNVASRKVIEACGGEFEDRRGVKLRFWVATSPGSAP</sequence>
<dbReference type="PROSITE" id="PS51186">
    <property type="entry name" value="GNAT"/>
    <property type="match status" value="1"/>
</dbReference>
<dbReference type="Gene3D" id="3.40.630.30">
    <property type="match status" value="1"/>
</dbReference>
<dbReference type="RefSeq" id="WP_252439473.1">
    <property type="nucleotide sequence ID" value="NZ_JAGSOV010000035.1"/>
</dbReference>
<comment type="caution">
    <text evidence="2">The sequence shown here is derived from an EMBL/GenBank/DDBJ whole genome shotgun (WGS) entry which is preliminary data.</text>
</comment>
<dbReference type="PANTHER" id="PTHR39173">
    <property type="entry name" value="ACETYLTRANSFERASE"/>
    <property type="match status" value="1"/>
</dbReference>
<dbReference type="PANTHER" id="PTHR39173:SF1">
    <property type="entry name" value="ACETYLTRANSFERASE"/>
    <property type="match status" value="1"/>
</dbReference>
<name>A0ABT1A0T3_9PSEU</name>
<dbReference type="EMBL" id="JAGSOV010000035">
    <property type="protein sequence ID" value="MCO1656604.1"/>
    <property type="molecule type" value="Genomic_DNA"/>
</dbReference>
<organism evidence="2 3">
    <name type="scientific">Pseudonocardia humida</name>
    <dbReference type="NCBI Taxonomy" id="2800819"/>
    <lineage>
        <taxon>Bacteria</taxon>
        <taxon>Bacillati</taxon>
        <taxon>Actinomycetota</taxon>
        <taxon>Actinomycetes</taxon>
        <taxon>Pseudonocardiales</taxon>
        <taxon>Pseudonocardiaceae</taxon>
        <taxon>Pseudonocardia</taxon>
    </lineage>
</organism>
<dbReference type="SUPFAM" id="SSF55729">
    <property type="entry name" value="Acyl-CoA N-acyltransferases (Nat)"/>
    <property type="match status" value="1"/>
</dbReference>
<dbReference type="Proteomes" id="UP001165283">
    <property type="component" value="Unassembled WGS sequence"/>
</dbReference>
<feature type="domain" description="N-acetyltransferase" evidence="1">
    <location>
        <begin position="38"/>
        <end position="184"/>
    </location>
</feature>
<keyword evidence="2" id="KW-0808">Transferase</keyword>
<keyword evidence="3" id="KW-1185">Reference proteome</keyword>
<accession>A0ABT1A0T3</accession>
<protein>
    <submittedName>
        <fullName evidence="2">GNAT family N-acetyltransferase</fullName>
        <ecNumber evidence="2">2.3.1.-</ecNumber>
    </submittedName>
</protein>
<dbReference type="Pfam" id="PF13302">
    <property type="entry name" value="Acetyltransf_3"/>
    <property type="match status" value="1"/>
</dbReference>
<gene>
    <name evidence="2" type="ORF">KDL28_16220</name>
</gene>
<proteinExistence type="predicted"/>
<keyword evidence="2" id="KW-0012">Acyltransferase</keyword>
<dbReference type="GO" id="GO:0016746">
    <property type="term" value="F:acyltransferase activity"/>
    <property type="evidence" value="ECO:0007669"/>
    <property type="project" value="UniProtKB-KW"/>
</dbReference>
<dbReference type="EC" id="2.3.1.-" evidence="2"/>
<dbReference type="InterPro" id="IPR016181">
    <property type="entry name" value="Acyl_CoA_acyltransferase"/>
</dbReference>
<evidence type="ECO:0000313" key="2">
    <source>
        <dbReference type="EMBL" id="MCO1656604.1"/>
    </source>
</evidence>
<reference evidence="2" key="1">
    <citation type="submission" date="2021-04" db="EMBL/GenBank/DDBJ databases">
        <title>Pseudonocardia sp. nov., isolated from sandy soil of mangrove forest.</title>
        <authorList>
            <person name="Zan Z."/>
            <person name="Huang R."/>
            <person name="Liu W."/>
        </authorList>
    </citation>
    <scope>NUCLEOTIDE SEQUENCE</scope>
    <source>
        <strain evidence="2">S2-4</strain>
    </source>
</reference>